<dbReference type="GO" id="GO:0004386">
    <property type="term" value="F:helicase activity"/>
    <property type="evidence" value="ECO:0007669"/>
    <property type="project" value="UniProtKB-KW"/>
</dbReference>
<evidence type="ECO:0000259" key="1">
    <source>
        <dbReference type="PROSITE" id="PS51192"/>
    </source>
</evidence>
<dbReference type="CDD" id="cd18808">
    <property type="entry name" value="SF1_C_Upf1"/>
    <property type="match status" value="1"/>
</dbReference>
<gene>
    <name evidence="2" type="ORF">DCC81_21470</name>
</gene>
<dbReference type="Proteomes" id="UP000244450">
    <property type="component" value="Unassembled WGS sequence"/>
</dbReference>
<keyword evidence="2" id="KW-0067">ATP-binding</keyword>
<accession>A0A2T7BD31</accession>
<feature type="domain" description="Helicase ATP-binding" evidence="1">
    <location>
        <begin position="697"/>
        <end position="844"/>
    </location>
</feature>
<keyword evidence="2" id="KW-0378">Hydrolase</keyword>
<dbReference type="InterPro" id="IPR029063">
    <property type="entry name" value="SAM-dependent_MTases_sf"/>
</dbReference>
<dbReference type="OrthoDB" id="9757917at2"/>
<dbReference type="SUPFAM" id="SSF53335">
    <property type="entry name" value="S-adenosyl-L-methionine-dependent methyltransferases"/>
    <property type="match status" value="1"/>
</dbReference>
<dbReference type="Pfam" id="PF13087">
    <property type="entry name" value="AAA_12"/>
    <property type="match status" value="1"/>
</dbReference>
<dbReference type="InterPro" id="IPR027417">
    <property type="entry name" value="P-loop_NTPase"/>
</dbReference>
<dbReference type="InterPro" id="IPR045055">
    <property type="entry name" value="DNA2/NAM7-like"/>
</dbReference>
<proteinExistence type="predicted"/>
<dbReference type="InterPro" id="IPR041677">
    <property type="entry name" value="DNA2/NAM7_AAA_11"/>
</dbReference>
<dbReference type="PANTHER" id="PTHR10887">
    <property type="entry name" value="DNA2/NAM7 HELICASE FAMILY"/>
    <property type="match status" value="1"/>
</dbReference>
<dbReference type="Pfam" id="PF13086">
    <property type="entry name" value="AAA_11"/>
    <property type="match status" value="2"/>
</dbReference>
<dbReference type="RefSeq" id="WP_108688729.1">
    <property type="nucleotide sequence ID" value="NZ_QCYK01000003.1"/>
</dbReference>
<evidence type="ECO:0000313" key="3">
    <source>
        <dbReference type="Proteomes" id="UP000244450"/>
    </source>
</evidence>
<dbReference type="Gene3D" id="3.40.50.150">
    <property type="entry name" value="Vaccinia Virus protein VP39"/>
    <property type="match status" value="1"/>
</dbReference>
<evidence type="ECO:0000313" key="2">
    <source>
        <dbReference type="EMBL" id="PUZ22985.1"/>
    </source>
</evidence>
<sequence length="1425" mass="160329">MNVNGLEFFDDVLEMHAAPNTLAGKYAGLRALLERACKDLTAQEPIQFSNFFSRLNFVCSKYHVDGRLAFRVNTFRVHSNDILYRNAVPEEATYLQDLKAVCQALSHFYEVPIPEDLRAILPVADLYLPHTDAQHHLDRVRVELVTMDGQYLYVVDEAQPSEDPVRVRHGVAGVNDAFNETIARLWKGCQLNLLEVNVEDDGTYVPGLIILEPDYLVDISSLAECMKEYGAHPLHFIQAKLEPAKNTRHILLGNIANLFLDEFVNERPDRPVVFLEALRAAFRNAPFEFATCEGVDRDFFKDVELQYHNIRRVVNDVFPGRGIARENAILEPSFICEHLGVQGRLDLLQLQEKGQPQFVIELKSGKAPYPEDNHALVGHNHRSQAFIYQILIQKVLGVAFKDLSTFILYSKYTAPDANLRLPTPYMGAIREVLNVRNGIVANERRIASAVSQGDTHALISAISPDTLITNERVSPRFITDYIVPQIRRFRQAFDTATPLELAYFHSFYTFVTREQYLSKAGDTEYDTLRGISSLWLSSLPEKFEAGEILTDLEIVENHAAHAARTLKLRIPAYEHDFLHNFRQGDIVILYERNAATDNVTNKQVFKGTIQALAPDFITVRIRYRQRNQAVLPAGSRYAVERDFLDASYHAMYRGLYAFLLANKDRRQLLLHQRKPTQHMHLQLTGSYGSPEINAITLKAKQANDYFLLVGPPGTGKTSRALKAMVEEFYTEPGKNILLLSFTNRAVDEICDALDTVAGSPAYIRIGAELACAAEHRKRLLEHVIQGCHNRDDVRRQLETHRIFVGTVASLAGKTELFKLKHFDVAIIDEASQILEPALAGLLSAKDGEGGNAIGKFILIGDHKQLPAVVLQKESESAVNDTALREVGLHDRRNSFFERLFHLHSRDADSPVWGMLHKQGRMHPEIALFPNYAFYNSQLQEVPTPHQTEALIYANVEAGNPVQQLVASRRLAFIPAARHVEDKTHKTNTHEACIACTLAKNIYTLYRRNGMAFSTAQTLGIITPYRSQIALIKRGLHALGIPELNEVMVDTVERFQGSERDIIIYSCSVNDYRQLSFLSQAVVVDGQLVDRKLNVAITRARKQLFITGNPVILSNSLTYYRFLEFIRSRGGYVHATPEQFLAGNFSLEAPVHTSKPTTNDAFATVFDELVVMPLRQDPRTLQPDQPLGFDRDHHQLNVVEYGRAQFDTATGAFSTADKVNLYCYYQLHNSYENSVQVFATYDAYLRRLFAQCDHRITLIDIGCGPMTGGIAFQRHFGAGPNFYFHYVGLDKAPAMLEKARLFGASGLLARDTRVQFVTALDGVQDAYWESVFTLPNTVVLYAGNVFGSISNEGAALLALQVNRLMDKFPLNKYVLIFHGPLLERQARSYVVFKKLVPGLHSVSQPRVMAGASGKDAGDAVYCEVLG</sequence>
<comment type="caution">
    <text evidence="2">The sequence shown here is derived from an EMBL/GenBank/DDBJ whole genome shotgun (WGS) entry which is preliminary data.</text>
</comment>
<reference evidence="2 3" key="1">
    <citation type="submission" date="2018-04" db="EMBL/GenBank/DDBJ databases">
        <title>Chitinophaga fuyangensis sp. nov., isolated from soil in a chemical factory.</title>
        <authorList>
            <person name="Chen K."/>
        </authorList>
    </citation>
    <scope>NUCLEOTIDE SEQUENCE [LARGE SCALE GENOMIC DNA]</scope>
    <source>
        <strain evidence="2 3">LY-1</strain>
    </source>
</reference>
<keyword evidence="2" id="KW-0547">Nucleotide-binding</keyword>
<organism evidence="2 3">
    <name type="scientific">Chitinophaga parva</name>
    <dbReference type="NCBI Taxonomy" id="2169414"/>
    <lineage>
        <taxon>Bacteria</taxon>
        <taxon>Pseudomonadati</taxon>
        <taxon>Bacteroidota</taxon>
        <taxon>Chitinophagia</taxon>
        <taxon>Chitinophagales</taxon>
        <taxon>Chitinophagaceae</taxon>
        <taxon>Chitinophaga</taxon>
    </lineage>
</organism>
<dbReference type="Gene3D" id="3.40.50.300">
    <property type="entry name" value="P-loop containing nucleotide triphosphate hydrolases"/>
    <property type="match status" value="2"/>
</dbReference>
<dbReference type="InterPro" id="IPR047187">
    <property type="entry name" value="SF1_C_Upf1"/>
</dbReference>
<keyword evidence="2" id="KW-0347">Helicase</keyword>
<dbReference type="PANTHER" id="PTHR10887:SF495">
    <property type="entry name" value="HELICASE SENATAXIN ISOFORM X1-RELATED"/>
    <property type="match status" value="1"/>
</dbReference>
<dbReference type="SUPFAM" id="SSF52540">
    <property type="entry name" value="P-loop containing nucleoside triphosphate hydrolases"/>
    <property type="match status" value="1"/>
</dbReference>
<dbReference type="InterPro" id="IPR041679">
    <property type="entry name" value="DNA2/NAM7-like_C"/>
</dbReference>
<keyword evidence="3" id="KW-1185">Reference proteome</keyword>
<name>A0A2T7BD31_9BACT</name>
<dbReference type="EMBL" id="QCYK01000003">
    <property type="protein sequence ID" value="PUZ22985.1"/>
    <property type="molecule type" value="Genomic_DNA"/>
</dbReference>
<protein>
    <submittedName>
        <fullName evidence="2">DNA helicase</fullName>
    </submittedName>
</protein>
<dbReference type="InterPro" id="IPR014001">
    <property type="entry name" value="Helicase_ATP-bd"/>
</dbReference>
<dbReference type="PROSITE" id="PS51192">
    <property type="entry name" value="HELICASE_ATP_BIND_1"/>
    <property type="match status" value="1"/>
</dbReference>